<keyword evidence="6" id="KW-0675">Receptor</keyword>
<dbReference type="CDD" id="cd00038">
    <property type="entry name" value="CAP_ED"/>
    <property type="match status" value="1"/>
</dbReference>
<evidence type="ECO:0000256" key="3">
    <source>
        <dbReference type="ARBA" id="ARBA00023163"/>
    </source>
</evidence>
<keyword evidence="3" id="KW-0804">Transcription</keyword>
<feature type="domain" description="HTH crp-type" evidence="5">
    <location>
        <begin position="136"/>
        <end position="208"/>
    </location>
</feature>
<dbReference type="GO" id="GO:0005829">
    <property type="term" value="C:cytosol"/>
    <property type="evidence" value="ECO:0007669"/>
    <property type="project" value="TreeGrafter"/>
</dbReference>
<evidence type="ECO:0000259" key="5">
    <source>
        <dbReference type="PROSITE" id="PS51063"/>
    </source>
</evidence>
<dbReference type="Pfam" id="PF00027">
    <property type="entry name" value="cNMP_binding"/>
    <property type="match status" value="1"/>
</dbReference>
<evidence type="ECO:0000259" key="4">
    <source>
        <dbReference type="PROSITE" id="PS50042"/>
    </source>
</evidence>
<evidence type="ECO:0000256" key="2">
    <source>
        <dbReference type="ARBA" id="ARBA00023125"/>
    </source>
</evidence>
<reference evidence="6 7" key="1">
    <citation type="submission" date="2016-11" db="EMBL/GenBank/DDBJ databases">
        <authorList>
            <person name="Jaros S."/>
            <person name="Januszkiewicz K."/>
            <person name="Wedrychowicz H."/>
        </authorList>
    </citation>
    <scope>NUCLEOTIDE SEQUENCE [LARGE SCALE GENOMIC DNA]</scope>
    <source>
        <strain evidence="6 7">CGMCC 1.7049</strain>
    </source>
</reference>
<dbReference type="Gene3D" id="1.10.10.10">
    <property type="entry name" value="Winged helix-like DNA-binding domain superfamily/Winged helix DNA-binding domain"/>
    <property type="match status" value="1"/>
</dbReference>
<dbReference type="InterPro" id="IPR036388">
    <property type="entry name" value="WH-like_DNA-bd_sf"/>
</dbReference>
<dbReference type="PROSITE" id="PS51063">
    <property type="entry name" value="HTH_CRP_2"/>
    <property type="match status" value="1"/>
</dbReference>
<dbReference type="SMART" id="SM00100">
    <property type="entry name" value="cNMP"/>
    <property type="match status" value="1"/>
</dbReference>
<dbReference type="AlphaFoldDB" id="A0A1M5L4K5"/>
<dbReference type="GO" id="GO:0003700">
    <property type="term" value="F:DNA-binding transcription factor activity"/>
    <property type="evidence" value="ECO:0007669"/>
    <property type="project" value="TreeGrafter"/>
</dbReference>
<dbReference type="InterPro" id="IPR014710">
    <property type="entry name" value="RmlC-like_jellyroll"/>
</dbReference>
<dbReference type="PRINTS" id="PR00034">
    <property type="entry name" value="HTHCRP"/>
</dbReference>
<dbReference type="SUPFAM" id="SSF46785">
    <property type="entry name" value="Winged helix' DNA-binding domain"/>
    <property type="match status" value="1"/>
</dbReference>
<dbReference type="RefSeq" id="WP_072894158.1">
    <property type="nucleotide sequence ID" value="NZ_FQWZ01000002.1"/>
</dbReference>
<feature type="domain" description="Cyclic nucleotide-binding" evidence="4">
    <location>
        <begin position="1"/>
        <end position="122"/>
    </location>
</feature>
<evidence type="ECO:0000313" key="7">
    <source>
        <dbReference type="Proteomes" id="UP000199758"/>
    </source>
</evidence>
<dbReference type="NCBIfam" id="NF008732">
    <property type="entry name" value="PRK11753.1"/>
    <property type="match status" value="1"/>
</dbReference>
<dbReference type="InterPro" id="IPR012318">
    <property type="entry name" value="HTH_CRP"/>
</dbReference>
<name>A0A1M5L4K5_9GAMM</name>
<dbReference type="InterPro" id="IPR050397">
    <property type="entry name" value="Env_Response_Regulators"/>
</dbReference>
<dbReference type="SUPFAM" id="SSF51206">
    <property type="entry name" value="cAMP-binding domain-like"/>
    <property type="match status" value="1"/>
</dbReference>
<sequence>MSMVLQKPAVQAFIAQAHKRTLPPKHTVIHAGDEPTSLYLILEGSVSILIEDEDGREMVLAYLNAGQFFGEMCLFPDQPRRSAIVRTRVPTLVAEIGYHAFGAFMAQHPAIMYEVAGQLAVRLRDTSRRLGDLAFLDVAGRLAHALLELCRQPDAVAHPRGTMVRCSRQELARIIGCSREMAGRVLKKLEEDGTLLAQGRSILVLGVQPKERPPKVPLVTNKPR</sequence>
<dbReference type="InterPro" id="IPR036390">
    <property type="entry name" value="WH_DNA-bd_sf"/>
</dbReference>
<dbReference type="Gene3D" id="2.60.120.10">
    <property type="entry name" value="Jelly Rolls"/>
    <property type="match status" value="1"/>
</dbReference>
<keyword evidence="7" id="KW-1185">Reference proteome</keyword>
<dbReference type="PROSITE" id="PS50042">
    <property type="entry name" value="CNMP_BINDING_3"/>
    <property type="match status" value="1"/>
</dbReference>
<dbReference type="PANTHER" id="PTHR24567">
    <property type="entry name" value="CRP FAMILY TRANSCRIPTIONAL REGULATORY PROTEIN"/>
    <property type="match status" value="1"/>
</dbReference>
<proteinExistence type="predicted"/>
<dbReference type="EMBL" id="FQWZ01000002">
    <property type="protein sequence ID" value="SHG59916.1"/>
    <property type="molecule type" value="Genomic_DNA"/>
</dbReference>
<dbReference type="PANTHER" id="PTHR24567:SF68">
    <property type="entry name" value="DNA-BINDING TRANSCRIPTIONAL DUAL REGULATOR CRP"/>
    <property type="match status" value="1"/>
</dbReference>
<keyword evidence="1" id="KW-0805">Transcription regulation</keyword>
<dbReference type="InterPro" id="IPR000595">
    <property type="entry name" value="cNMP-bd_dom"/>
</dbReference>
<dbReference type="Proteomes" id="UP000199758">
    <property type="component" value="Unassembled WGS sequence"/>
</dbReference>
<accession>A0A1M5L4K5</accession>
<protein>
    <submittedName>
        <fullName evidence="6">CRP/FNR family transcriptional regulator, cyclic AMP receptor protein</fullName>
    </submittedName>
</protein>
<dbReference type="STRING" id="490188.SAMN04488068_0698"/>
<organism evidence="6 7">
    <name type="scientific">Hydrocarboniphaga daqingensis</name>
    <dbReference type="NCBI Taxonomy" id="490188"/>
    <lineage>
        <taxon>Bacteria</taxon>
        <taxon>Pseudomonadati</taxon>
        <taxon>Pseudomonadota</taxon>
        <taxon>Gammaproteobacteria</taxon>
        <taxon>Nevskiales</taxon>
        <taxon>Nevskiaceae</taxon>
        <taxon>Hydrocarboniphaga</taxon>
    </lineage>
</organism>
<dbReference type="Pfam" id="PF13545">
    <property type="entry name" value="HTH_Crp_2"/>
    <property type="match status" value="1"/>
</dbReference>
<gene>
    <name evidence="6" type="ORF">SAMN04488068_0698</name>
</gene>
<dbReference type="GO" id="GO:0003677">
    <property type="term" value="F:DNA binding"/>
    <property type="evidence" value="ECO:0007669"/>
    <property type="project" value="UniProtKB-KW"/>
</dbReference>
<dbReference type="OrthoDB" id="61906at2"/>
<dbReference type="SMART" id="SM00419">
    <property type="entry name" value="HTH_CRP"/>
    <property type="match status" value="1"/>
</dbReference>
<keyword evidence="2" id="KW-0238">DNA-binding</keyword>
<dbReference type="InterPro" id="IPR018490">
    <property type="entry name" value="cNMP-bd_dom_sf"/>
</dbReference>
<evidence type="ECO:0000256" key="1">
    <source>
        <dbReference type="ARBA" id="ARBA00023015"/>
    </source>
</evidence>
<evidence type="ECO:0000313" key="6">
    <source>
        <dbReference type="EMBL" id="SHG59916.1"/>
    </source>
</evidence>